<gene>
    <name evidence="14 15" type="primary">LOC117568866</name>
</gene>
<evidence type="ECO:0000256" key="10">
    <source>
        <dbReference type="SAM" id="SignalP"/>
    </source>
</evidence>
<evidence type="ECO:0000313" key="14">
    <source>
        <dbReference type="RefSeq" id="XP_034105646.1"/>
    </source>
</evidence>
<dbReference type="GO" id="GO:0030198">
    <property type="term" value="P:extracellular matrix organization"/>
    <property type="evidence" value="ECO:0007669"/>
    <property type="project" value="TreeGrafter"/>
</dbReference>
<evidence type="ECO:0000256" key="6">
    <source>
        <dbReference type="ARBA" id="ARBA00023157"/>
    </source>
</evidence>
<dbReference type="InterPro" id="IPR011992">
    <property type="entry name" value="EF-hand-dom_pair"/>
</dbReference>
<dbReference type="GO" id="GO:0005509">
    <property type="term" value="F:calcium ion binding"/>
    <property type="evidence" value="ECO:0007669"/>
    <property type="project" value="InterPro"/>
</dbReference>
<dbReference type="Proteomes" id="UP000515160">
    <property type="component" value="Chromosome 3"/>
</dbReference>
<evidence type="ECO:0000313" key="13">
    <source>
        <dbReference type="Proteomes" id="UP000515160"/>
    </source>
</evidence>
<feature type="domain" description="Thyroglobulin type-1" evidence="11">
    <location>
        <begin position="81"/>
        <end position="168"/>
    </location>
</feature>
<dbReference type="PROSITE" id="PS51465">
    <property type="entry name" value="KAZAL_2"/>
    <property type="match status" value="1"/>
</dbReference>
<feature type="region of interest" description="Disordered" evidence="9">
    <location>
        <begin position="335"/>
        <end position="410"/>
    </location>
</feature>
<feature type="disulfide bond" evidence="8">
    <location>
        <begin position="494"/>
        <end position="514"/>
    </location>
</feature>
<dbReference type="InterPro" id="IPR019577">
    <property type="entry name" value="SPARC/Testican_Ca-bd-dom"/>
</dbReference>
<evidence type="ECO:0000256" key="9">
    <source>
        <dbReference type="SAM" id="MobiDB-lite"/>
    </source>
</evidence>
<dbReference type="InterPro" id="IPR018247">
    <property type="entry name" value="EF_Hand_1_Ca_BS"/>
</dbReference>
<feature type="compositionally biased region" description="Polar residues" evidence="9">
    <location>
        <begin position="636"/>
        <end position="658"/>
    </location>
</feature>
<dbReference type="CDD" id="cd16234">
    <property type="entry name" value="EFh_SPARC_SMOC"/>
    <property type="match status" value="2"/>
</dbReference>
<evidence type="ECO:0000256" key="8">
    <source>
        <dbReference type="PROSITE-ProRule" id="PRU00500"/>
    </source>
</evidence>
<accession>A0A6P8WPJ4</accession>
<reference evidence="14 15" key="1">
    <citation type="submission" date="2025-04" db="UniProtKB">
        <authorList>
            <consortium name="RefSeq"/>
        </authorList>
    </citation>
    <scope>IDENTIFICATION</scope>
    <source>
        <strain evidence="14 15">15112-1751.03</strain>
        <tissue evidence="14 15">Whole Adult</tissue>
    </source>
</reference>
<dbReference type="GO" id="GO:0050840">
    <property type="term" value="F:extracellular matrix binding"/>
    <property type="evidence" value="ECO:0007669"/>
    <property type="project" value="TreeGrafter"/>
</dbReference>
<evidence type="ECO:0000256" key="7">
    <source>
        <dbReference type="ARBA" id="ARBA00023180"/>
    </source>
</evidence>
<feature type="region of interest" description="Disordered" evidence="9">
    <location>
        <begin position="636"/>
        <end position="664"/>
    </location>
</feature>
<organism evidence="13 14">
    <name type="scientific">Drosophila albomicans</name>
    <name type="common">Fruit fly</name>
    <dbReference type="NCBI Taxonomy" id="7291"/>
    <lineage>
        <taxon>Eukaryota</taxon>
        <taxon>Metazoa</taxon>
        <taxon>Ecdysozoa</taxon>
        <taxon>Arthropoda</taxon>
        <taxon>Hexapoda</taxon>
        <taxon>Insecta</taxon>
        <taxon>Pterygota</taxon>
        <taxon>Neoptera</taxon>
        <taxon>Endopterygota</taxon>
        <taxon>Diptera</taxon>
        <taxon>Brachycera</taxon>
        <taxon>Muscomorpha</taxon>
        <taxon>Ephydroidea</taxon>
        <taxon>Drosophilidae</taxon>
        <taxon>Drosophila</taxon>
    </lineage>
</organism>
<evidence type="ECO:0000256" key="5">
    <source>
        <dbReference type="ARBA" id="ARBA00022837"/>
    </source>
</evidence>
<dbReference type="AlphaFoldDB" id="A0A6P8WPJ4"/>
<evidence type="ECO:0000256" key="2">
    <source>
        <dbReference type="ARBA" id="ARBA00022525"/>
    </source>
</evidence>
<dbReference type="SMART" id="SM00280">
    <property type="entry name" value="KAZAL"/>
    <property type="match status" value="1"/>
</dbReference>
<evidence type="ECO:0000256" key="4">
    <source>
        <dbReference type="ARBA" id="ARBA00022737"/>
    </source>
</evidence>
<evidence type="ECO:0000313" key="15">
    <source>
        <dbReference type="RefSeq" id="XP_051861777.1"/>
    </source>
</evidence>
<dbReference type="InterPro" id="IPR000716">
    <property type="entry name" value="Thyroglobulin_1"/>
</dbReference>
<keyword evidence="4" id="KW-0677">Repeat</keyword>
<dbReference type="RefSeq" id="XP_051861777.1">
    <property type="nucleotide sequence ID" value="XM_052005817.1"/>
</dbReference>
<evidence type="ECO:0000256" key="3">
    <source>
        <dbReference type="ARBA" id="ARBA00022729"/>
    </source>
</evidence>
<dbReference type="SUPFAM" id="SSF47473">
    <property type="entry name" value="EF-hand"/>
    <property type="match status" value="2"/>
</dbReference>
<keyword evidence="13" id="KW-1185">Reference proteome</keyword>
<proteinExistence type="predicted"/>
<name>A0A6P8WPJ4_DROAB</name>
<dbReference type="InterPro" id="IPR002350">
    <property type="entry name" value="Kazal_dom"/>
</dbReference>
<protein>
    <submittedName>
        <fullName evidence="14 15">Uncharacterized protein LOC117568866 isoform X1</fullName>
    </submittedName>
</protein>
<dbReference type="Pfam" id="PF07648">
    <property type="entry name" value="Kazal_2"/>
    <property type="match status" value="1"/>
</dbReference>
<feature type="domain" description="Thyroglobulin type-1" evidence="11">
    <location>
        <begin position="449"/>
        <end position="514"/>
    </location>
</feature>
<dbReference type="GO" id="GO:0005604">
    <property type="term" value="C:basement membrane"/>
    <property type="evidence" value="ECO:0007669"/>
    <property type="project" value="TreeGrafter"/>
</dbReference>
<dbReference type="Pfam" id="PF00086">
    <property type="entry name" value="Thyroglobulin_1"/>
    <property type="match status" value="2"/>
</dbReference>
<comment type="subcellular location">
    <subcellularLocation>
        <location evidence="1">Secreted</location>
    </subcellularLocation>
</comment>
<dbReference type="Gene3D" id="1.10.238.10">
    <property type="entry name" value="EF-hand"/>
    <property type="match status" value="2"/>
</dbReference>
<dbReference type="GeneID" id="117568866"/>
<dbReference type="Gene3D" id="3.30.60.30">
    <property type="match status" value="1"/>
</dbReference>
<sequence>MFARCLPIALLLVLLMLLQLADGERIREFRHNQQSQSQSPPSQSPSQSQALSLSLSECAAKQGECDDSEGPVCGTDDQTYPTRCHLQRVQCSGHQVSLKHRGNCKGCLAARQYAVRESVRKPKIFLPRCRSDGNYAAVQCLTGTGCWCSDSNGHPIKDTSRRRGKPKCGQYKRNNRRRSPPRPEMDAANSSEGGGSGHRSCSKTDRMAFNNHLIEVFRSEMLRIGKLTAASDAAVLDWKFTQLDGSRNQLLDRQEVRELKKLLKRAVKPRRCGRAFGKYCDVNRDDSLSRLEWSNCLAKDASQRKTTVNILNSSSTSSLSPPRRTHYTDLNIHHTNTHQDHTNTNIIGTISSSSSSSNNNRGGGGGVNQLSVHHPNYFGNESEEHEDDYIGEDEDESMSHSSTSPVGYPKSFNSLGKLSKGKIESILMDLSSTVLNPKDETANNESEGEANCWTDQELAREEQRHGGNSSFYVPECMADGRYKRVQCYSSICWCVNEETGKSITGTFGQKRPQCDEVTAVRPMKGCTGPRKTQFLKELKEFLNTKVLPSSNTGRDSTLWKSEDERIATLSFVFLDKNKNKSWERKEWKVFRDLVTSASNLNKCGKKMPRYCDVNGDKKISLSEWVNCLQSQRVEVTTTAKPPQSNEMGTSRLQGSNPLEQYLKD</sequence>
<dbReference type="PANTHER" id="PTHR12352">
    <property type="entry name" value="SECRETED MODULAR CALCIUM-BINDING PROTEIN"/>
    <property type="match status" value="1"/>
</dbReference>
<dbReference type="Pfam" id="PF10591">
    <property type="entry name" value="SPARC_Ca_bdg"/>
    <property type="match status" value="2"/>
</dbReference>
<evidence type="ECO:0000259" key="12">
    <source>
        <dbReference type="PROSITE" id="PS51465"/>
    </source>
</evidence>
<keyword evidence="5" id="KW-0106">Calcium</keyword>
<feature type="signal peptide" evidence="10">
    <location>
        <begin position="1"/>
        <end position="23"/>
    </location>
</feature>
<feature type="compositionally biased region" description="Polar residues" evidence="9">
    <location>
        <begin position="399"/>
        <end position="410"/>
    </location>
</feature>
<dbReference type="RefSeq" id="XP_034105646.1">
    <property type="nucleotide sequence ID" value="XM_034249755.2"/>
</dbReference>
<dbReference type="GO" id="GO:0008201">
    <property type="term" value="F:heparin binding"/>
    <property type="evidence" value="ECO:0007669"/>
    <property type="project" value="TreeGrafter"/>
</dbReference>
<evidence type="ECO:0000259" key="11">
    <source>
        <dbReference type="PROSITE" id="PS51162"/>
    </source>
</evidence>
<feature type="chain" id="PRO_5044654625" evidence="10">
    <location>
        <begin position="24"/>
        <end position="664"/>
    </location>
</feature>
<feature type="domain" description="Kazal-like" evidence="12">
    <location>
        <begin position="52"/>
        <end position="106"/>
    </location>
</feature>
<keyword evidence="6 8" id="KW-1015">Disulfide bond</keyword>
<feature type="compositionally biased region" description="Acidic residues" evidence="9">
    <location>
        <begin position="381"/>
        <end position="396"/>
    </location>
</feature>
<dbReference type="SMART" id="SM00211">
    <property type="entry name" value="TY"/>
    <property type="match status" value="2"/>
</dbReference>
<dbReference type="SUPFAM" id="SSF57610">
    <property type="entry name" value="Thyroglobulin type-1 domain"/>
    <property type="match status" value="2"/>
</dbReference>
<dbReference type="Gene3D" id="4.10.800.10">
    <property type="entry name" value="Thyroglobulin type-1"/>
    <property type="match status" value="2"/>
</dbReference>
<dbReference type="CTD" id="36048"/>
<dbReference type="CDD" id="cd00191">
    <property type="entry name" value="TY"/>
    <property type="match status" value="2"/>
</dbReference>
<keyword evidence="2" id="KW-0964">Secreted</keyword>
<comment type="caution">
    <text evidence="8">Lacks conserved residue(s) required for the propagation of feature annotation.</text>
</comment>
<dbReference type="PANTHER" id="PTHR12352:SF30">
    <property type="entry name" value="FI05255P"/>
    <property type="match status" value="1"/>
</dbReference>
<dbReference type="OrthoDB" id="5986054at2759"/>
<dbReference type="GO" id="GO:0005615">
    <property type="term" value="C:extracellular space"/>
    <property type="evidence" value="ECO:0007669"/>
    <property type="project" value="TreeGrafter"/>
</dbReference>
<feature type="region of interest" description="Disordered" evidence="9">
    <location>
        <begin position="157"/>
        <end position="201"/>
    </location>
</feature>
<keyword evidence="7" id="KW-0325">Glycoprotein</keyword>
<feature type="disulfide bond" evidence="8">
    <location>
        <begin position="148"/>
        <end position="168"/>
    </location>
</feature>
<keyword evidence="3 10" id="KW-0732">Signal</keyword>
<dbReference type="InterPro" id="IPR036857">
    <property type="entry name" value="Thyroglobulin_1_sf"/>
</dbReference>
<dbReference type="PROSITE" id="PS51162">
    <property type="entry name" value="THYROGLOBULIN_1_2"/>
    <property type="match status" value="2"/>
</dbReference>
<dbReference type="PROSITE" id="PS00018">
    <property type="entry name" value="EF_HAND_1"/>
    <property type="match status" value="3"/>
</dbReference>
<dbReference type="CDD" id="cd00104">
    <property type="entry name" value="KAZAL_FS"/>
    <property type="match status" value="1"/>
</dbReference>
<evidence type="ECO:0000256" key="1">
    <source>
        <dbReference type="ARBA" id="ARBA00004613"/>
    </source>
</evidence>
<feature type="compositionally biased region" description="Low complexity" evidence="9">
    <location>
        <begin position="342"/>
        <end position="360"/>
    </location>
</feature>
<dbReference type="PROSITE" id="PS00484">
    <property type="entry name" value="THYROGLOBULIN_1_1"/>
    <property type="match status" value="1"/>
</dbReference>
<dbReference type="InterPro" id="IPR051950">
    <property type="entry name" value="Dev_reg/Prot_inhib"/>
</dbReference>